<reference evidence="1" key="1">
    <citation type="submission" date="2020-04" db="EMBL/GenBank/DDBJ databases">
        <authorList>
            <person name="Broberg M."/>
        </authorList>
    </citation>
    <scope>NUCLEOTIDE SEQUENCE</scope>
</reference>
<dbReference type="EMBL" id="CADEHS020000010">
    <property type="protein sequence ID" value="CAG9946601.1"/>
    <property type="molecule type" value="Genomic_DNA"/>
</dbReference>
<name>A0ACA9U014_BIOOC</name>
<dbReference type="Proteomes" id="UP000836387">
    <property type="component" value="Unassembled WGS sequence"/>
</dbReference>
<organism evidence="1 2">
    <name type="scientific">Clonostachys rosea f. rosea IK726</name>
    <dbReference type="NCBI Taxonomy" id="1349383"/>
    <lineage>
        <taxon>Eukaryota</taxon>
        <taxon>Fungi</taxon>
        <taxon>Dikarya</taxon>
        <taxon>Ascomycota</taxon>
        <taxon>Pezizomycotina</taxon>
        <taxon>Sordariomycetes</taxon>
        <taxon>Hypocreomycetidae</taxon>
        <taxon>Hypocreales</taxon>
        <taxon>Bionectriaceae</taxon>
        <taxon>Clonostachys</taxon>
    </lineage>
</organism>
<keyword evidence="2" id="KW-1185">Reference proteome</keyword>
<evidence type="ECO:0000313" key="2">
    <source>
        <dbReference type="Proteomes" id="UP000836387"/>
    </source>
</evidence>
<sequence length="78" mass="8754">MSCNTEEYERSPIALVTYCRLVAQKLLRTGWSEMLVANCIEDFENLHTIGSKFPICTSLAPSLHLSFSRNHSPPLDIG</sequence>
<comment type="caution">
    <text evidence="1">The sequence shown here is derived from an EMBL/GenBank/DDBJ whole genome shotgun (WGS) entry which is preliminary data.</text>
</comment>
<gene>
    <name evidence="1" type="ORF">CRV2_00005484</name>
</gene>
<protein>
    <submittedName>
        <fullName evidence="1">Uncharacterized protein</fullName>
    </submittedName>
</protein>
<accession>A0ACA9U014</accession>
<proteinExistence type="predicted"/>
<reference evidence="1" key="2">
    <citation type="submission" date="2021-10" db="EMBL/GenBank/DDBJ databases">
        <authorList>
            <person name="Piombo E."/>
        </authorList>
    </citation>
    <scope>NUCLEOTIDE SEQUENCE</scope>
</reference>
<evidence type="ECO:0000313" key="1">
    <source>
        <dbReference type="EMBL" id="CAG9946601.1"/>
    </source>
</evidence>